<gene>
    <name evidence="1" type="primary">Hypp1182</name>
    <name evidence="1" type="ORF">BLAG_LOCUS13222</name>
</gene>
<accession>A0A8K0EMA3</accession>
<dbReference type="PANTHER" id="PTHR34305:SF1">
    <property type="entry name" value="SWIM-TYPE DOMAIN-CONTAINING PROTEIN"/>
    <property type="match status" value="1"/>
</dbReference>
<dbReference type="PANTHER" id="PTHR34305">
    <property type="entry name" value="EXPRESSED PROTEIN"/>
    <property type="match status" value="1"/>
</dbReference>
<evidence type="ECO:0000313" key="2">
    <source>
        <dbReference type="Proteomes" id="UP000838412"/>
    </source>
</evidence>
<organism evidence="1 2">
    <name type="scientific">Branchiostoma lanceolatum</name>
    <name type="common">Common lancelet</name>
    <name type="synonym">Amphioxus lanceolatum</name>
    <dbReference type="NCBI Taxonomy" id="7740"/>
    <lineage>
        <taxon>Eukaryota</taxon>
        <taxon>Metazoa</taxon>
        <taxon>Chordata</taxon>
        <taxon>Cephalochordata</taxon>
        <taxon>Leptocardii</taxon>
        <taxon>Amphioxiformes</taxon>
        <taxon>Branchiostomatidae</taxon>
        <taxon>Branchiostoma</taxon>
    </lineage>
</organism>
<dbReference type="Proteomes" id="UP000838412">
    <property type="component" value="Chromosome 2"/>
</dbReference>
<dbReference type="EMBL" id="OV696687">
    <property type="protein sequence ID" value="CAH1253434.1"/>
    <property type="molecule type" value="Genomic_DNA"/>
</dbReference>
<keyword evidence="2" id="KW-1185">Reference proteome</keyword>
<reference evidence="1" key="1">
    <citation type="submission" date="2022-01" db="EMBL/GenBank/DDBJ databases">
        <authorList>
            <person name="Braso-Vives M."/>
        </authorList>
    </citation>
    <scope>NUCLEOTIDE SEQUENCE</scope>
</reference>
<proteinExistence type="predicted"/>
<protein>
    <submittedName>
        <fullName evidence="1">Hypp1182 protein</fullName>
    </submittedName>
</protein>
<dbReference type="AlphaFoldDB" id="A0A8K0EMA3"/>
<name>A0A8K0EMA3_BRALA</name>
<dbReference type="OrthoDB" id="6073341at2759"/>
<evidence type="ECO:0000313" key="1">
    <source>
        <dbReference type="EMBL" id="CAH1253434.1"/>
    </source>
</evidence>
<sequence>MAQRRSRRLYMQPDSVKVPLKPRQLHKLMAARAESTAEGVDSITSNVQALDVNRDSTPRAISVCFGQGDPLAFYVRSLLQESQWFPLTLDNTYALADCDAKGCIKRRSRFQLVQAKAFESPSGETHVVYLCSCEAAQEQQVRLSSTANAITGEDLQDFAVREEGLYCLHARAAKQIITTSARVEEEDEGSDDENVDQLQTSPFLAAAHDGETYGILKRIGEGGRLCCMMCSSRQMSCSHVETYKEWCRDRGVDESVVFTAADEPTFESVSKSSIPYPWTKDMREKFDRYDEKLEIFPQHLVPDVPSGTCSHGNDWDHRDPVSQKWVQHTGVTIYTRYTTIVGHPGPDGQRQPRVVYYRPTVGNCRCRHLYDGTADLLHNLDNRTMLFFGLLVDYLHSMVQGYQPLRTTQRECNQTRSTCSFTKSIPWEKLRQGWNSWARRLNIDWNEVYTCRSCGTEPKTIICDGTAIGFRKDFLHYQAAPEDQPEMPVVCGSKHCHRVFVNCAKSRELLLRYSAEKRSRTGKELRKCTLGISDEEMTDLQCKLAQANRGDLVALLKRLHQEGHTTRAPPEYSTFLSEVARSTPVCGMVQIAGDRDAIDIMRKVAEGKIDLTNSRFFKYCGYVQKKAPVLTDFLCSVTKAGHIPPDISTLVLSLMTVLTQTFKEVEKPSPDCYPAPPAPSYLSFFPTLRQLCGLPRYAVEEASKPRAKDSCRKESYGHPSLTPGLFTVFCPHGVCYGFEAMRSCESPRHPFEILRTRFKVAPRVVVYDNACQLHRYVMNREPHFFQKTVFLVDRLHFKGHVGCSLGYSMNSYAAAVDISTLNSQVNEQANAGLIRIQPQLAYMRPANFMFHTSLFLAVKNMLVRGIGQEDD</sequence>